<dbReference type="OrthoDB" id="978976at2"/>
<dbReference type="EMBL" id="QASA01000001">
    <property type="protein sequence ID" value="RDC66530.1"/>
    <property type="molecule type" value="Genomic_DNA"/>
</dbReference>
<evidence type="ECO:0000313" key="1">
    <source>
        <dbReference type="EMBL" id="RDC66530.1"/>
    </source>
</evidence>
<accession>A0A369QQ66</accession>
<reference evidence="1 2" key="1">
    <citation type="submission" date="2018-04" db="EMBL/GenBank/DDBJ databases">
        <title>Adhaeribacter sp. HMF7616 genome sequencing and assembly.</title>
        <authorList>
            <person name="Kang H."/>
            <person name="Kang J."/>
            <person name="Cha I."/>
            <person name="Kim H."/>
            <person name="Joh K."/>
        </authorList>
    </citation>
    <scope>NUCLEOTIDE SEQUENCE [LARGE SCALE GENOMIC DNA]</scope>
    <source>
        <strain evidence="1 2">HMF7616</strain>
    </source>
</reference>
<dbReference type="AlphaFoldDB" id="A0A369QQ66"/>
<gene>
    <name evidence="1" type="ORF">AHMF7616_05161</name>
</gene>
<evidence type="ECO:0000313" key="2">
    <source>
        <dbReference type="Proteomes" id="UP000253919"/>
    </source>
</evidence>
<protein>
    <recommendedName>
        <fullName evidence="3">HNH domain-containing protein</fullName>
    </recommendedName>
</protein>
<sequence length="261" mass="30551">MSVDKKIKSLRILARKNSITIINHIKQTHIARASYNSTKAQDLCMFCSSKNNLTKEHVIPRWTFENCTKRFFTTKINGLDQTYNKTTIPACSDCNNDRLSSLEKYINNLFLQNGPDQNYFSANELSNIIRWLEIIDFKFQVLNAKRVFTASKEKGFIPYLADFPLSVLRDNINYSPSKAVSELRRSQSRITKKSKSLNLNSLVVLKTLNKSFHFFHKMDEFIFIELPQFNLALFYFFKRTFLTIHEGQIEAMKIIEQAYNR</sequence>
<comment type="caution">
    <text evidence="1">The sequence shown here is derived from an EMBL/GenBank/DDBJ whole genome shotgun (WGS) entry which is preliminary data.</text>
</comment>
<organism evidence="1 2">
    <name type="scientific">Adhaeribacter pallidiroseus</name>
    <dbReference type="NCBI Taxonomy" id="2072847"/>
    <lineage>
        <taxon>Bacteria</taxon>
        <taxon>Pseudomonadati</taxon>
        <taxon>Bacteroidota</taxon>
        <taxon>Cytophagia</taxon>
        <taxon>Cytophagales</taxon>
        <taxon>Hymenobacteraceae</taxon>
        <taxon>Adhaeribacter</taxon>
    </lineage>
</organism>
<proteinExistence type="predicted"/>
<dbReference type="RefSeq" id="WP_115375377.1">
    <property type="nucleotide sequence ID" value="NZ_QASA01000001.1"/>
</dbReference>
<keyword evidence="2" id="KW-1185">Reference proteome</keyword>
<dbReference type="Proteomes" id="UP000253919">
    <property type="component" value="Unassembled WGS sequence"/>
</dbReference>
<evidence type="ECO:0008006" key="3">
    <source>
        <dbReference type="Google" id="ProtNLM"/>
    </source>
</evidence>
<name>A0A369QQ66_9BACT</name>